<dbReference type="PANTHER" id="PTHR47129">
    <property type="entry name" value="QUINONE OXIDOREDUCTASE 2"/>
    <property type="match status" value="1"/>
</dbReference>
<evidence type="ECO:0000313" key="2">
    <source>
        <dbReference type="EMBL" id="OOC54689.1"/>
    </source>
</evidence>
<evidence type="ECO:0000259" key="1">
    <source>
        <dbReference type="Pfam" id="PF13460"/>
    </source>
</evidence>
<reference evidence="3" key="1">
    <citation type="submission" date="2016-08" db="EMBL/GenBank/DDBJ databases">
        <authorList>
            <person name="Tokovenko B."/>
            <person name="Kalinowski J."/>
        </authorList>
    </citation>
    <scope>NUCLEOTIDE SEQUENCE [LARGE SCALE GENOMIC DNA]</scope>
    <source>
        <strain evidence="3">UTMC102</strain>
    </source>
</reference>
<name>A0A1V3C2K0_9ACTN</name>
<dbReference type="InterPro" id="IPR036291">
    <property type="entry name" value="NAD(P)-bd_dom_sf"/>
</dbReference>
<dbReference type="OrthoDB" id="3243290at2"/>
<organism evidence="2 3">
    <name type="scientific">Nocardiopsis sinuspersici</name>
    <dbReference type="NCBI Taxonomy" id="501010"/>
    <lineage>
        <taxon>Bacteria</taxon>
        <taxon>Bacillati</taxon>
        <taxon>Actinomycetota</taxon>
        <taxon>Actinomycetes</taxon>
        <taxon>Streptosporangiales</taxon>
        <taxon>Nocardiopsidaceae</taxon>
        <taxon>Nocardiopsis</taxon>
    </lineage>
</organism>
<sequence>MGDDHMTNHTIGVTGATGALGGRVAARIARLGMSQRLIVRDINRAPEYPGSSAAMAAYEDTEAFERACRGVDTLFLVSATESEDRVDVHLSAVDGAIKAGVSRIVYLSFLRAGPAATFTFARTHFFTEAHIRSTGVRHTFLRPSLYLDLLPDWVDHGGVVRGPAGEGRVAWVSRDDVADVATAVLTDPMTTLSSDNATYDVTGPEALSLGAAVDRLSTLTGRPVRYVPETREEALESRRGGGAPDWAVEGWVSSYEAIASGELDVVAPTVPELTGHPAQSIEGFLRRHPSALSHVAV</sequence>
<dbReference type="RefSeq" id="WP_077691100.1">
    <property type="nucleotide sequence ID" value="NZ_MCOK01000001.1"/>
</dbReference>
<dbReference type="Pfam" id="PF13460">
    <property type="entry name" value="NAD_binding_10"/>
    <property type="match status" value="1"/>
</dbReference>
<feature type="domain" description="NAD(P)-binding" evidence="1">
    <location>
        <begin position="15"/>
        <end position="188"/>
    </location>
</feature>
<dbReference type="CDD" id="cd05269">
    <property type="entry name" value="TMR_SDR_a"/>
    <property type="match status" value="1"/>
</dbReference>
<dbReference type="SUPFAM" id="SSF51735">
    <property type="entry name" value="NAD(P)-binding Rossmann-fold domains"/>
    <property type="match status" value="1"/>
</dbReference>
<dbReference type="PANTHER" id="PTHR47129:SF1">
    <property type="entry name" value="NMRA-LIKE DOMAIN-CONTAINING PROTEIN"/>
    <property type="match status" value="1"/>
</dbReference>
<gene>
    <name evidence="2" type="ORF">NOSIN_13470</name>
</gene>
<dbReference type="Proteomes" id="UP000189004">
    <property type="component" value="Unassembled WGS sequence"/>
</dbReference>
<protein>
    <submittedName>
        <fullName evidence="2">NAD(P)-dependent oxidoreductase</fullName>
    </submittedName>
</protein>
<dbReference type="EMBL" id="MCOK01000001">
    <property type="protein sequence ID" value="OOC54689.1"/>
    <property type="molecule type" value="Genomic_DNA"/>
</dbReference>
<dbReference type="Gene3D" id="3.40.50.720">
    <property type="entry name" value="NAD(P)-binding Rossmann-like Domain"/>
    <property type="match status" value="1"/>
</dbReference>
<dbReference type="Gene3D" id="3.90.25.10">
    <property type="entry name" value="UDP-galactose 4-epimerase, domain 1"/>
    <property type="match status" value="1"/>
</dbReference>
<keyword evidence="3" id="KW-1185">Reference proteome</keyword>
<comment type="caution">
    <text evidence="2">The sequence shown here is derived from an EMBL/GenBank/DDBJ whole genome shotgun (WGS) entry which is preliminary data.</text>
</comment>
<accession>A0A1V3C2K0</accession>
<dbReference type="InterPro" id="IPR052718">
    <property type="entry name" value="NmrA-type_oxidoreductase"/>
</dbReference>
<proteinExistence type="predicted"/>
<dbReference type="AlphaFoldDB" id="A0A1V3C2K0"/>
<evidence type="ECO:0000313" key="3">
    <source>
        <dbReference type="Proteomes" id="UP000189004"/>
    </source>
</evidence>
<dbReference type="STRING" id="501010.NOSIN_13470"/>
<dbReference type="InterPro" id="IPR016040">
    <property type="entry name" value="NAD(P)-bd_dom"/>
</dbReference>